<evidence type="ECO:0000313" key="1">
    <source>
        <dbReference type="EMBL" id="CQR73830.1"/>
    </source>
</evidence>
<reference evidence="2" key="1">
    <citation type="submission" date="2015-03" db="EMBL/GenBank/DDBJ databases">
        <authorList>
            <person name="Nijsse Bart"/>
        </authorList>
    </citation>
    <scope>NUCLEOTIDE SEQUENCE [LARGE SCALE GENOMIC DNA]</scope>
</reference>
<dbReference type="EMBL" id="CTRP01000014">
    <property type="protein sequence ID" value="CQR73830.1"/>
    <property type="molecule type" value="Genomic_DNA"/>
</dbReference>
<organism evidence="1 2">
    <name type="scientific">Sporomusa ovata</name>
    <dbReference type="NCBI Taxonomy" id="2378"/>
    <lineage>
        <taxon>Bacteria</taxon>
        <taxon>Bacillati</taxon>
        <taxon>Bacillota</taxon>
        <taxon>Negativicutes</taxon>
        <taxon>Selenomonadales</taxon>
        <taxon>Sporomusaceae</taxon>
        <taxon>Sporomusa</taxon>
    </lineage>
</organism>
<evidence type="ECO:0000313" key="2">
    <source>
        <dbReference type="Proteomes" id="UP000049855"/>
    </source>
</evidence>
<gene>
    <name evidence="1" type="ORF">SpAn4DRAFT_0292</name>
</gene>
<proteinExistence type="predicted"/>
<protein>
    <submittedName>
        <fullName evidence="1">Uncharacterized protein</fullName>
    </submittedName>
</protein>
<accession>A0A0U1L2C7</accession>
<dbReference type="AlphaFoldDB" id="A0A0U1L2C7"/>
<name>A0A0U1L2C7_9FIRM</name>
<keyword evidence="2" id="KW-1185">Reference proteome</keyword>
<sequence>MVLGIEPAKKKHSNKTPEQVKAELAELIGPCHHGLLL</sequence>
<dbReference type="Proteomes" id="UP000049855">
    <property type="component" value="Unassembled WGS sequence"/>
</dbReference>